<gene>
    <name evidence="2" type="ORF">MNB_SM-7-889</name>
</gene>
<dbReference type="EMBL" id="FPHB01000014">
    <property type="protein sequence ID" value="SFV51250.1"/>
    <property type="molecule type" value="Genomic_DNA"/>
</dbReference>
<feature type="region of interest" description="Disordered" evidence="1">
    <location>
        <begin position="83"/>
        <end position="110"/>
    </location>
</feature>
<dbReference type="AlphaFoldDB" id="A0A1W1BCC0"/>
<evidence type="ECO:0000256" key="1">
    <source>
        <dbReference type="SAM" id="MobiDB-lite"/>
    </source>
</evidence>
<sequence length="139" mass="16710">MVQIVKTNDFFVHSVASSYEEAKKHEESKRFSQLINSGLLDVNERKKEIIDYYFAHAKDMNTTGLIQSYLDADAKLRAKKEQEQKLYKSKKEREAERIKEIRENDKRQKEKLEKKLQKEVKEKKLEIREYQKEELNKTI</sequence>
<name>A0A1W1BCC0_9ZZZZ</name>
<protein>
    <submittedName>
        <fullName evidence="2">Uncharacterized protein</fullName>
    </submittedName>
</protein>
<accession>A0A1W1BCC0</accession>
<reference evidence="2" key="1">
    <citation type="submission" date="2016-10" db="EMBL/GenBank/DDBJ databases">
        <authorList>
            <person name="de Groot N.N."/>
        </authorList>
    </citation>
    <scope>NUCLEOTIDE SEQUENCE</scope>
</reference>
<organism evidence="2">
    <name type="scientific">hydrothermal vent metagenome</name>
    <dbReference type="NCBI Taxonomy" id="652676"/>
    <lineage>
        <taxon>unclassified sequences</taxon>
        <taxon>metagenomes</taxon>
        <taxon>ecological metagenomes</taxon>
    </lineage>
</organism>
<proteinExistence type="predicted"/>
<evidence type="ECO:0000313" key="2">
    <source>
        <dbReference type="EMBL" id="SFV51250.1"/>
    </source>
</evidence>